<dbReference type="RefSeq" id="WP_013236860.1">
    <property type="nucleotide sequence ID" value="NZ_LITQ01000024.1"/>
</dbReference>
<evidence type="ECO:0000313" key="4">
    <source>
        <dbReference type="EMBL" id="OBR97627.1"/>
    </source>
</evidence>
<evidence type="ECO:0000313" key="6">
    <source>
        <dbReference type="Proteomes" id="UP000093694"/>
    </source>
</evidence>
<dbReference type="EMBL" id="LROR01000018">
    <property type="protein sequence ID" value="OBR97627.1"/>
    <property type="molecule type" value="Genomic_DNA"/>
</dbReference>
<feature type="domain" description="Nucleoside transporter/FeoB GTPase Gate" evidence="2">
    <location>
        <begin position="42"/>
        <end position="155"/>
    </location>
</feature>
<dbReference type="PATRIC" id="fig|1705578.3.peg.1819"/>
<sequence>MINIIWFFILAFGIGFGILSGRGEAVSKSIIASSDASVKLMISLLGIMCLWCGVMKIAEKSGLMNKIASLMRPILKVLFKDASKDERAIGPIVMNLTANMMGLSNAATPFGIKAMDQLSNLNKKKEEASDDMALFLVLNAACIQLVPTTVISIRAAMGSKNPAETIIPAIITTTISAVVGVVCCKILQRYF</sequence>
<dbReference type="Pfam" id="PF07670">
    <property type="entry name" value="Gate"/>
    <property type="match status" value="1"/>
</dbReference>
<gene>
    <name evidence="3" type="primary">spmA</name>
    <name evidence="4" type="ORF">CLCOS_00970</name>
    <name evidence="3" type="ORF">WX73_01563</name>
</gene>
<reference evidence="3 5" key="1">
    <citation type="journal article" date="2015" name="Biotechnol. Bioeng.">
        <title>Genome sequence and phenotypic characterization of Caulobacter segnis.</title>
        <authorList>
            <person name="Patel S."/>
            <person name="Fletcher B."/>
            <person name="Scott D.C."/>
            <person name="Ely B."/>
        </authorList>
    </citation>
    <scope>NUCLEOTIDE SEQUENCE [LARGE SCALE GENOMIC DNA]</scope>
    <source>
        <strain evidence="3 5">PS02</strain>
    </source>
</reference>
<dbReference type="Proteomes" id="UP000093694">
    <property type="component" value="Unassembled WGS sequence"/>
</dbReference>
<feature type="transmembrane region" description="Helical" evidence="1">
    <location>
        <begin position="37"/>
        <end position="58"/>
    </location>
</feature>
<feature type="transmembrane region" description="Helical" evidence="1">
    <location>
        <begin position="165"/>
        <end position="187"/>
    </location>
</feature>
<reference evidence="4 6" key="2">
    <citation type="journal article" date="2016" name="Front. Microbiol.">
        <title>Industrial Acetogenic Biocatalysts: A Comparative Metabolic and Genomic Analysis.</title>
        <authorList>
            <person name="Bengelsdorf F."/>
            <person name="Poehlein A."/>
            <person name="Sonja S."/>
            <person name="Erz C."/>
            <person name="Hummel T."/>
            <person name="Hoffmeister S."/>
            <person name="Daniel R."/>
            <person name="Durre P."/>
        </authorList>
    </citation>
    <scope>NUCLEOTIDE SEQUENCE [LARGE SCALE GENOMIC DNA]</scope>
    <source>
        <strain evidence="4 6">PTA-10522</strain>
    </source>
</reference>
<evidence type="ECO:0000313" key="3">
    <source>
        <dbReference type="EMBL" id="OAA91678.1"/>
    </source>
</evidence>
<comment type="caution">
    <text evidence="3">The sequence shown here is derived from an EMBL/GenBank/DDBJ whole genome shotgun (WGS) entry which is preliminary data.</text>
</comment>
<accession>A0A166S5R7</accession>
<keyword evidence="1" id="KW-0812">Transmembrane</keyword>
<evidence type="ECO:0000313" key="5">
    <source>
        <dbReference type="Proteomes" id="UP000077384"/>
    </source>
</evidence>
<organism evidence="3 5">
    <name type="scientific">Clostridium coskatii</name>
    <dbReference type="NCBI Taxonomy" id="1705578"/>
    <lineage>
        <taxon>Bacteria</taxon>
        <taxon>Bacillati</taxon>
        <taxon>Bacillota</taxon>
        <taxon>Clostridia</taxon>
        <taxon>Eubacteriales</taxon>
        <taxon>Clostridiaceae</taxon>
        <taxon>Clostridium</taxon>
    </lineage>
</organism>
<dbReference type="Proteomes" id="UP000077384">
    <property type="component" value="Unassembled WGS sequence"/>
</dbReference>
<dbReference type="AlphaFoldDB" id="A0A166S5R7"/>
<keyword evidence="1" id="KW-1133">Transmembrane helix</keyword>
<dbReference type="InterPro" id="IPR011642">
    <property type="entry name" value="Gate_dom"/>
</dbReference>
<name>A0A166S5R7_9CLOT</name>
<evidence type="ECO:0000256" key="1">
    <source>
        <dbReference type="SAM" id="Phobius"/>
    </source>
</evidence>
<dbReference type="EMBL" id="LITQ01000024">
    <property type="protein sequence ID" value="OAA91678.1"/>
    <property type="molecule type" value="Genomic_DNA"/>
</dbReference>
<keyword evidence="6" id="KW-1185">Reference proteome</keyword>
<evidence type="ECO:0000259" key="2">
    <source>
        <dbReference type="Pfam" id="PF07670"/>
    </source>
</evidence>
<keyword evidence="1" id="KW-0472">Membrane</keyword>
<feature type="transmembrane region" description="Helical" evidence="1">
    <location>
        <begin position="133"/>
        <end position="153"/>
    </location>
</feature>
<proteinExistence type="predicted"/>
<protein>
    <submittedName>
        <fullName evidence="3">Spore maturation protein A</fullName>
    </submittedName>
</protein>